<sequence>MLLLAGVFLASGTAKLRDPAGMVVLLRQAVSPTVPAFALTRALAVVEVALGLVLLSGVASRPAAVLSGAVLVVFTVALRVAARRAPEAAASCSCFGGSGGAPAGRAAARNALLLVAAAVVAVRAPGAPWDLAADELAGAACVAVGLPCAWLLAAALASVGGGAAGATGGTAGR</sequence>
<feature type="domain" description="Methylamine utilisation protein MauE" evidence="6">
    <location>
        <begin position="2"/>
        <end position="121"/>
    </location>
</feature>
<comment type="subcellular location">
    <subcellularLocation>
        <location evidence="1">Membrane</location>
        <topology evidence="1">Multi-pass membrane protein</topology>
    </subcellularLocation>
</comment>
<reference evidence="7" key="1">
    <citation type="submission" date="2020-05" db="EMBL/GenBank/DDBJ databases">
        <authorList>
            <person name="Chiriac C."/>
            <person name="Salcher M."/>
            <person name="Ghai R."/>
            <person name="Kavagutti S V."/>
        </authorList>
    </citation>
    <scope>NUCLEOTIDE SEQUENCE</scope>
</reference>
<keyword evidence="3 5" id="KW-1133">Transmembrane helix</keyword>
<evidence type="ECO:0000256" key="2">
    <source>
        <dbReference type="ARBA" id="ARBA00022692"/>
    </source>
</evidence>
<evidence type="ECO:0000256" key="5">
    <source>
        <dbReference type="SAM" id="Phobius"/>
    </source>
</evidence>
<gene>
    <name evidence="7" type="ORF">UFOPK3564_03013</name>
</gene>
<feature type="transmembrane region" description="Helical" evidence="5">
    <location>
        <begin position="63"/>
        <end position="82"/>
    </location>
</feature>
<dbReference type="Pfam" id="PF07291">
    <property type="entry name" value="MauE"/>
    <property type="match status" value="1"/>
</dbReference>
<keyword evidence="4 5" id="KW-0472">Membrane</keyword>
<dbReference type="GO" id="GO:0016020">
    <property type="term" value="C:membrane"/>
    <property type="evidence" value="ECO:0007669"/>
    <property type="project" value="UniProtKB-SubCell"/>
</dbReference>
<dbReference type="GO" id="GO:0030416">
    <property type="term" value="P:methylamine metabolic process"/>
    <property type="evidence" value="ECO:0007669"/>
    <property type="project" value="InterPro"/>
</dbReference>
<protein>
    <submittedName>
        <fullName evidence="7">Unannotated protein</fullName>
    </submittedName>
</protein>
<feature type="transmembrane region" description="Helical" evidence="5">
    <location>
        <begin position="38"/>
        <end position="56"/>
    </location>
</feature>
<dbReference type="EMBL" id="CAFBMK010000253">
    <property type="protein sequence ID" value="CAB4941940.1"/>
    <property type="molecule type" value="Genomic_DNA"/>
</dbReference>
<evidence type="ECO:0000256" key="4">
    <source>
        <dbReference type="ARBA" id="ARBA00023136"/>
    </source>
</evidence>
<organism evidence="7">
    <name type="scientific">freshwater metagenome</name>
    <dbReference type="NCBI Taxonomy" id="449393"/>
    <lineage>
        <taxon>unclassified sequences</taxon>
        <taxon>metagenomes</taxon>
        <taxon>ecological metagenomes</taxon>
    </lineage>
</organism>
<evidence type="ECO:0000259" key="6">
    <source>
        <dbReference type="Pfam" id="PF07291"/>
    </source>
</evidence>
<dbReference type="InterPro" id="IPR009908">
    <property type="entry name" value="Methylamine_util_MauE"/>
</dbReference>
<accession>A0A6J7JF94</accession>
<evidence type="ECO:0000256" key="1">
    <source>
        <dbReference type="ARBA" id="ARBA00004141"/>
    </source>
</evidence>
<keyword evidence="2 5" id="KW-0812">Transmembrane</keyword>
<name>A0A6J7JF94_9ZZZZ</name>
<evidence type="ECO:0000256" key="3">
    <source>
        <dbReference type="ARBA" id="ARBA00022989"/>
    </source>
</evidence>
<evidence type="ECO:0000313" key="7">
    <source>
        <dbReference type="EMBL" id="CAB4941940.1"/>
    </source>
</evidence>
<proteinExistence type="predicted"/>
<dbReference type="AlphaFoldDB" id="A0A6J7JF94"/>